<sequence>MAQLTIIKPNGQIVISRDSLLFYPYGGFLTNGNAFYSIFSDLEGCQQRLQPFDITQKKPSYFDRAGIVLRSNGNCTLSPLWDHILETQLECDDGVFHGWTDDNHFIALQFTDGNHALEHEC</sequence>
<comment type="caution">
    <text evidence="1">The sequence shown here is derived from an EMBL/GenBank/DDBJ whole genome shotgun (WGS) entry which is preliminary data.</text>
</comment>
<gene>
    <name evidence="1" type="ORF">DLAC_03677</name>
</gene>
<protein>
    <submittedName>
        <fullName evidence="1">Uncharacterized protein</fullName>
    </submittedName>
</protein>
<dbReference type="EMBL" id="LODT01000020">
    <property type="protein sequence ID" value="KYQ99737.1"/>
    <property type="molecule type" value="Genomic_DNA"/>
</dbReference>
<dbReference type="FunCoup" id="A0A152A0G9">
    <property type="interactions" value="378"/>
</dbReference>
<name>A0A152A0G9_TIELA</name>
<dbReference type="OrthoDB" id="20575at2759"/>
<evidence type="ECO:0000313" key="2">
    <source>
        <dbReference type="Proteomes" id="UP000076078"/>
    </source>
</evidence>
<dbReference type="PANTHER" id="PTHR38746:SF3">
    <property type="match status" value="1"/>
</dbReference>
<dbReference type="PANTHER" id="PTHR38746">
    <property type="entry name" value="CBM49 DOMAIN-CONTAINING PROTEIN-RELATED"/>
    <property type="match status" value="1"/>
</dbReference>
<accession>A0A152A0G9</accession>
<dbReference type="AlphaFoldDB" id="A0A152A0G9"/>
<proteinExistence type="predicted"/>
<reference evidence="1 2" key="1">
    <citation type="submission" date="2015-12" db="EMBL/GenBank/DDBJ databases">
        <title>Dictyostelia acquired genes for synthesis and detection of signals that induce cell-type specialization by lateral gene transfer from prokaryotes.</title>
        <authorList>
            <person name="Gloeckner G."/>
            <person name="Schaap P."/>
        </authorList>
    </citation>
    <scope>NUCLEOTIDE SEQUENCE [LARGE SCALE GENOMIC DNA]</scope>
    <source>
        <strain evidence="1 2">TK</strain>
    </source>
</reference>
<dbReference type="InParanoid" id="A0A152A0G9"/>
<dbReference type="Proteomes" id="UP000076078">
    <property type="component" value="Unassembled WGS sequence"/>
</dbReference>
<organism evidence="1 2">
    <name type="scientific">Tieghemostelium lacteum</name>
    <name type="common">Slime mold</name>
    <name type="synonym">Dictyostelium lacteum</name>
    <dbReference type="NCBI Taxonomy" id="361077"/>
    <lineage>
        <taxon>Eukaryota</taxon>
        <taxon>Amoebozoa</taxon>
        <taxon>Evosea</taxon>
        <taxon>Eumycetozoa</taxon>
        <taxon>Dictyostelia</taxon>
        <taxon>Dictyosteliales</taxon>
        <taxon>Raperosteliaceae</taxon>
        <taxon>Tieghemostelium</taxon>
    </lineage>
</organism>
<keyword evidence="2" id="KW-1185">Reference proteome</keyword>
<evidence type="ECO:0000313" key="1">
    <source>
        <dbReference type="EMBL" id="KYQ99737.1"/>
    </source>
</evidence>
<dbReference type="OMA" id="HALEHEC"/>